<evidence type="ECO:0000313" key="3">
    <source>
        <dbReference type="Proteomes" id="UP000044071"/>
    </source>
</evidence>
<evidence type="ECO:0000313" key="2">
    <source>
        <dbReference type="EMBL" id="CDZ76466.1"/>
    </source>
</evidence>
<proteinExistence type="predicted"/>
<keyword evidence="3" id="KW-1185">Reference proteome</keyword>
<gene>
    <name evidence="2" type="ORF">BN59_00735</name>
</gene>
<feature type="region of interest" description="Disordered" evidence="1">
    <location>
        <begin position="51"/>
        <end position="75"/>
    </location>
</feature>
<accession>A0A078KTV8</accession>
<dbReference type="RefSeq" id="WP_141650414.1">
    <property type="nucleotide sequence ID" value="NZ_CCVW01000001.1"/>
</dbReference>
<dbReference type="AlphaFoldDB" id="A0A078KTV8"/>
<sequence>MEEDDEAGVFIDDTFWVKEAQPEIEPPQEEKKLVKKLESFDEFKKLYGKMLEKETDNKNSPNDEENTDNIPSKNI</sequence>
<evidence type="ECO:0000256" key="1">
    <source>
        <dbReference type="SAM" id="MobiDB-lite"/>
    </source>
</evidence>
<dbReference type="Proteomes" id="UP000044071">
    <property type="component" value="Unassembled WGS sequence"/>
</dbReference>
<dbReference type="STRING" id="1034943.BN59_00735"/>
<organism evidence="2 3">
    <name type="scientific">Legionella massiliensis</name>
    <dbReference type="NCBI Taxonomy" id="1034943"/>
    <lineage>
        <taxon>Bacteria</taxon>
        <taxon>Pseudomonadati</taxon>
        <taxon>Pseudomonadota</taxon>
        <taxon>Gammaproteobacteria</taxon>
        <taxon>Legionellales</taxon>
        <taxon>Legionellaceae</taxon>
        <taxon>Legionella</taxon>
    </lineage>
</organism>
<reference evidence="2 3" key="1">
    <citation type="submission" date="2014-06" db="EMBL/GenBank/DDBJ databases">
        <authorList>
            <person name="Urmite Genomes Urmite Genomes"/>
        </authorList>
    </citation>
    <scope>NUCLEOTIDE SEQUENCE [LARGE SCALE GENOMIC DNA]</scope>
</reference>
<protein>
    <submittedName>
        <fullName evidence="2">Uncharacterized protein</fullName>
    </submittedName>
</protein>
<name>A0A078KTV8_9GAMM</name>
<dbReference type="EMBL" id="CCSB01000001">
    <property type="protein sequence ID" value="CDZ76466.1"/>
    <property type="molecule type" value="Genomic_DNA"/>
</dbReference>